<dbReference type="AlphaFoldDB" id="A0A1S1QPM6"/>
<sequence>MVNDLTPTQEPMRPRRRPRRMRPAGRVRQPFHPDLTTVLQAADCGDLRRNKHGRYIDTSGRPVDQAAARDALNARFIFRPDWSTDPRDQTWVLTASGTDQLAAL</sequence>
<evidence type="ECO:0000313" key="2">
    <source>
        <dbReference type="EMBL" id="OHV35391.1"/>
    </source>
</evidence>
<feature type="region of interest" description="Disordered" evidence="1">
    <location>
        <begin position="1"/>
        <end position="31"/>
    </location>
</feature>
<protein>
    <submittedName>
        <fullName evidence="2">Uncharacterized protein</fullName>
    </submittedName>
</protein>
<proteinExistence type="predicted"/>
<keyword evidence="3" id="KW-1185">Reference proteome</keyword>
<dbReference type="Proteomes" id="UP000179769">
    <property type="component" value="Unassembled WGS sequence"/>
</dbReference>
<dbReference type="RefSeq" id="WP_071062201.1">
    <property type="nucleotide sequence ID" value="NZ_MAXA01000126.1"/>
</dbReference>
<evidence type="ECO:0000313" key="3">
    <source>
        <dbReference type="Proteomes" id="UP000179769"/>
    </source>
</evidence>
<evidence type="ECO:0000256" key="1">
    <source>
        <dbReference type="SAM" id="MobiDB-lite"/>
    </source>
</evidence>
<name>A0A1S1QPM6_9ACTN</name>
<feature type="compositionally biased region" description="Basic residues" evidence="1">
    <location>
        <begin position="14"/>
        <end position="25"/>
    </location>
</feature>
<accession>A0A1S1QPM6</accession>
<reference evidence="3" key="1">
    <citation type="submission" date="2016-07" db="EMBL/GenBank/DDBJ databases">
        <title>Frankia sp. NRRL B-16219 Genome sequencing.</title>
        <authorList>
            <person name="Ghodhbane-Gtari F."/>
            <person name="Swanson E."/>
            <person name="Gueddou A."/>
            <person name="Louati M."/>
            <person name="Nouioui I."/>
            <person name="Hezbri K."/>
            <person name="Abebe-Akele F."/>
            <person name="Simpson S."/>
            <person name="Morris K."/>
            <person name="Thomas K."/>
            <person name="Gtari M."/>
            <person name="Tisa L.S."/>
        </authorList>
    </citation>
    <scope>NUCLEOTIDE SEQUENCE [LARGE SCALE GENOMIC DNA]</scope>
    <source>
        <strain evidence="3">NRRL B-16219</strain>
    </source>
</reference>
<comment type="caution">
    <text evidence="2">The sequence shown here is derived from an EMBL/GenBank/DDBJ whole genome shotgun (WGS) entry which is preliminary data.</text>
</comment>
<gene>
    <name evidence="2" type="ORF">BBK14_33420</name>
</gene>
<dbReference type="EMBL" id="MAXA01000126">
    <property type="protein sequence ID" value="OHV35391.1"/>
    <property type="molecule type" value="Genomic_DNA"/>
</dbReference>
<organism evidence="2 3">
    <name type="scientific">Parafrankia soli</name>
    <dbReference type="NCBI Taxonomy" id="2599596"/>
    <lineage>
        <taxon>Bacteria</taxon>
        <taxon>Bacillati</taxon>
        <taxon>Actinomycetota</taxon>
        <taxon>Actinomycetes</taxon>
        <taxon>Frankiales</taxon>
        <taxon>Frankiaceae</taxon>
        <taxon>Parafrankia</taxon>
    </lineage>
</organism>